<accession>G3H3S8</accession>
<evidence type="ECO:0000256" key="1">
    <source>
        <dbReference type="SAM" id="Phobius"/>
    </source>
</evidence>
<dbReference type="STRING" id="10029.G3H3S8"/>
<protein>
    <submittedName>
        <fullName evidence="2">Uncharacterized protein C6orf72-like</fullName>
    </submittedName>
</protein>
<dbReference type="InParanoid" id="G3H3S8"/>
<keyword evidence="1" id="KW-1133">Transmembrane helix</keyword>
<dbReference type="InterPro" id="IPR042319">
    <property type="entry name" value="GINM1"/>
</dbReference>
<dbReference type="Proteomes" id="UP000001075">
    <property type="component" value="Unassembled WGS sequence"/>
</dbReference>
<dbReference type="AlphaFoldDB" id="G3H3S8"/>
<reference evidence="3" key="1">
    <citation type="journal article" date="2011" name="Nat. Biotechnol.">
        <title>The genomic sequence of the Chinese hamster ovary (CHO)-K1 cell line.</title>
        <authorList>
            <person name="Xu X."/>
            <person name="Nagarajan H."/>
            <person name="Lewis N.E."/>
            <person name="Pan S."/>
            <person name="Cai Z."/>
            <person name="Liu X."/>
            <person name="Chen W."/>
            <person name="Xie M."/>
            <person name="Wang W."/>
            <person name="Hammond S."/>
            <person name="Andersen M.R."/>
            <person name="Neff N."/>
            <person name="Passarelli B."/>
            <person name="Koh W."/>
            <person name="Fan H.C."/>
            <person name="Wang J."/>
            <person name="Gui Y."/>
            <person name="Lee K.H."/>
            <person name="Betenbaugh M.J."/>
            <person name="Quake S.R."/>
            <person name="Famili I."/>
            <person name="Palsson B.O."/>
            <person name="Wang J."/>
        </authorList>
    </citation>
    <scope>NUCLEOTIDE SEQUENCE [LARGE SCALE GENOMIC DNA]</scope>
    <source>
        <strain evidence="3">CHO K1 cell line</strain>
    </source>
</reference>
<feature type="transmembrane region" description="Helical" evidence="1">
    <location>
        <begin position="240"/>
        <end position="273"/>
    </location>
</feature>
<dbReference type="PANTHER" id="PTHR28549">
    <property type="entry name" value="GLYCOPROTEIN INTEGRAL MEMBRANE PROTEIN 1"/>
    <property type="match status" value="1"/>
</dbReference>
<keyword evidence="1" id="KW-0472">Membrane</keyword>
<proteinExistence type="predicted"/>
<organism evidence="2 3">
    <name type="scientific">Cricetulus griseus</name>
    <name type="common">Chinese hamster</name>
    <name type="synonym">Cricetulus barabensis griseus</name>
    <dbReference type="NCBI Taxonomy" id="10029"/>
    <lineage>
        <taxon>Eukaryota</taxon>
        <taxon>Metazoa</taxon>
        <taxon>Chordata</taxon>
        <taxon>Craniata</taxon>
        <taxon>Vertebrata</taxon>
        <taxon>Euteleostomi</taxon>
        <taxon>Mammalia</taxon>
        <taxon>Eutheria</taxon>
        <taxon>Euarchontoglires</taxon>
        <taxon>Glires</taxon>
        <taxon>Rodentia</taxon>
        <taxon>Myomorpha</taxon>
        <taxon>Muroidea</taxon>
        <taxon>Cricetidae</taxon>
        <taxon>Cricetinae</taxon>
        <taxon>Cricetulus</taxon>
    </lineage>
</organism>
<dbReference type="PANTHER" id="PTHR28549:SF1">
    <property type="entry name" value="GLYCOPROTEIN INTEGRAL MEMBRANE PROTEIN 1"/>
    <property type="match status" value="1"/>
</dbReference>
<name>G3H3S8_CRIGR</name>
<evidence type="ECO:0000313" key="2">
    <source>
        <dbReference type="EMBL" id="EGV97158.1"/>
    </source>
</evidence>
<sequence>MQRINDTKSWFFEKFNKIDKPSSKLTKRQRENIQIKIRNERGSITTDTEEIQRIIRSYFKILYSTKLENFKEMYNFLDKYHIPKLNQEQINNLNTPITPKKIETVINKVVLNITYENGQVYVNDLPVNSGVTRISCQTLIVKSENLENLEEKEYFGIVTVRILVHEWPMTSGSSSQLIVIQEEVVEIDGRQTTSHYLIGSVETTVEGNALPGKLPETPLRAEPPSSYKVMCQWMEKLRRALCGLWGSVFPVLFMFLNVMVVGVLGAAGVIAMLKVLCPVYENK</sequence>
<dbReference type="EMBL" id="JH000131">
    <property type="protein sequence ID" value="EGV97158.1"/>
    <property type="molecule type" value="Genomic_DNA"/>
</dbReference>
<dbReference type="FunCoup" id="G3H3S8">
    <property type="interactions" value="470"/>
</dbReference>
<gene>
    <name evidence="2" type="ORF">I79_004915</name>
</gene>
<evidence type="ECO:0000313" key="3">
    <source>
        <dbReference type="Proteomes" id="UP000001075"/>
    </source>
</evidence>
<keyword evidence="1" id="KW-0812">Transmembrane</keyword>